<dbReference type="Proteomes" id="UP000224567">
    <property type="component" value="Unassembled WGS sequence"/>
</dbReference>
<proteinExistence type="inferred from homology"/>
<reference evidence="5 6" key="1">
    <citation type="journal article" date="2017" name="Genome Biol.">
        <title>New reference genome sequences of hot pepper reveal the massive evolution of plant disease-resistance genes by retroduplication.</title>
        <authorList>
            <person name="Kim S."/>
            <person name="Park J."/>
            <person name="Yeom S.I."/>
            <person name="Kim Y.M."/>
            <person name="Seo E."/>
            <person name="Kim K.T."/>
            <person name="Kim M.S."/>
            <person name="Lee J.M."/>
            <person name="Cheong K."/>
            <person name="Shin H.S."/>
            <person name="Kim S.B."/>
            <person name="Han K."/>
            <person name="Lee J."/>
            <person name="Park M."/>
            <person name="Lee H.A."/>
            <person name="Lee H.Y."/>
            <person name="Lee Y."/>
            <person name="Oh S."/>
            <person name="Lee J.H."/>
            <person name="Choi E."/>
            <person name="Choi E."/>
            <person name="Lee S.E."/>
            <person name="Jeon J."/>
            <person name="Kim H."/>
            <person name="Choi G."/>
            <person name="Song H."/>
            <person name="Lee J."/>
            <person name="Lee S.C."/>
            <person name="Kwon J.K."/>
            <person name="Lee H.Y."/>
            <person name="Koo N."/>
            <person name="Hong Y."/>
            <person name="Kim R.W."/>
            <person name="Kang W.H."/>
            <person name="Huh J.H."/>
            <person name="Kang B.C."/>
            <person name="Yang T.J."/>
            <person name="Lee Y.H."/>
            <person name="Bennetzen J.L."/>
            <person name="Choi D."/>
        </authorList>
    </citation>
    <scope>NUCLEOTIDE SEQUENCE [LARGE SCALE GENOMIC DNA]</scope>
    <source>
        <strain evidence="6">cv. PBC81</strain>
    </source>
</reference>
<dbReference type="PANTHER" id="PTHR33022">
    <property type="entry name" value="DUF1985 DOMAIN-CONTAINING PROTEIN"/>
    <property type="match status" value="1"/>
</dbReference>
<evidence type="ECO:0000256" key="2">
    <source>
        <dbReference type="ARBA" id="ARBA00022670"/>
    </source>
</evidence>
<evidence type="ECO:0000259" key="4">
    <source>
        <dbReference type="Pfam" id="PF02902"/>
    </source>
</evidence>
<evidence type="ECO:0000256" key="1">
    <source>
        <dbReference type="ARBA" id="ARBA00005234"/>
    </source>
</evidence>
<dbReference type="PANTHER" id="PTHR33022:SF21">
    <property type="entry name" value="UBIQUITIN-LIKE PROTEASE FAMILY PROFILE DOMAIN-CONTAINING PROTEIN"/>
    <property type="match status" value="1"/>
</dbReference>
<dbReference type="OrthoDB" id="1300832at2759"/>
<gene>
    <name evidence="5" type="ORF">CQW23_26178</name>
</gene>
<comment type="caution">
    <text evidence="5">The sequence shown here is derived from an EMBL/GenBank/DDBJ whole genome shotgun (WGS) entry which is preliminary data.</text>
</comment>
<dbReference type="Gene3D" id="3.40.395.10">
    <property type="entry name" value="Adenoviral Proteinase, Chain A"/>
    <property type="match status" value="1"/>
</dbReference>
<accession>A0A2G2VN27</accession>
<evidence type="ECO:0000313" key="6">
    <source>
        <dbReference type="Proteomes" id="UP000224567"/>
    </source>
</evidence>
<evidence type="ECO:0000313" key="5">
    <source>
        <dbReference type="EMBL" id="PHT34378.1"/>
    </source>
</evidence>
<dbReference type="EMBL" id="MLFT02000011">
    <property type="protein sequence ID" value="PHT34378.1"/>
    <property type="molecule type" value="Genomic_DNA"/>
</dbReference>
<sequence length="98" mass="11168">MVNFYLEKGIDKSENDTLPIKMVDELPQQTQCDCGAFICVFAEYVIYGRDISKEIDIGYVRLRSFMLSGTIHDVVLPTGRSSPWYVAKIVLRTNENNS</sequence>
<dbReference type="InterPro" id="IPR003653">
    <property type="entry name" value="Peptidase_C48_C"/>
</dbReference>
<comment type="similarity">
    <text evidence="1">Belongs to the peptidase C48 family.</text>
</comment>
<evidence type="ECO:0000256" key="3">
    <source>
        <dbReference type="ARBA" id="ARBA00022801"/>
    </source>
</evidence>
<keyword evidence="6" id="KW-1185">Reference proteome</keyword>
<reference evidence="6" key="2">
    <citation type="journal article" date="2017" name="J. Anim. Genet.">
        <title>Multiple reference genome sequences of hot pepper reveal the massive evolution of plant disease resistance genes by retroduplication.</title>
        <authorList>
            <person name="Kim S."/>
            <person name="Park J."/>
            <person name="Yeom S.-I."/>
            <person name="Kim Y.-M."/>
            <person name="Seo E."/>
            <person name="Kim K.-T."/>
            <person name="Kim M.-S."/>
            <person name="Lee J.M."/>
            <person name="Cheong K."/>
            <person name="Shin H.-S."/>
            <person name="Kim S.-B."/>
            <person name="Han K."/>
            <person name="Lee J."/>
            <person name="Park M."/>
            <person name="Lee H.-A."/>
            <person name="Lee H.-Y."/>
            <person name="Lee Y."/>
            <person name="Oh S."/>
            <person name="Lee J.H."/>
            <person name="Choi E."/>
            <person name="Choi E."/>
            <person name="Lee S.E."/>
            <person name="Jeon J."/>
            <person name="Kim H."/>
            <person name="Choi G."/>
            <person name="Song H."/>
            <person name="Lee J."/>
            <person name="Lee S.-C."/>
            <person name="Kwon J.-K."/>
            <person name="Lee H.-Y."/>
            <person name="Koo N."/>
            <person name="Hong Y."/>
            <person name="Kim R.W."/>
            <person name="Kang W.-H."/>
            <person name="Huh J.H."/>
            <person name="Kang B.-C."/>
            <person name="Yang T.-J."/>
            <person name="Lee Y.-H."/>
            <person name="Bennetzen J.L."/>
            <person name="Choi D."/>
        </authorList>
    </citation>
    <scope>NUCLEOTIDE SEQUENCE [LARGE SCALE GENOMIC DNA]</scope>
    <source>
        <strain evidence="6">cv. PBC81</strain>
    </source>
</reference>
<dbReference type="AlphaFoldDB" id="A0A2G2VN27"/>
<organism evidence="5 6">
    <name type="scientific">Capsicum baccatum</name>
    <name type="common">Peruvian pepper</name>
    <dbReference type="NCBI Taxonomy" id="33114"/>
    <lineage>
        <taxon>Eukaryota</taxon>
        <taxon>Viridiplantae</taxon>
        <taxon>Streptophyta</taxon>
        <taxon>Embryophyta</taxon>
        <taxon>Tracheophyta</taxon>
        <taxon>Spermatophyta</taxon>
        <taxon>Magnoliopsida</taxon>
        <taxon>eudicotyledons</taxon>
        <taxon>Gunneridae</taxon>
        <taxon>Pentapetalae</taxon>
        <taxon>asterids</taxon>
        <taxon>lamiids</taxon>
        <taxon>Solanales</taxon>
        <taxon>Solanaceae</taxon>
        <taxon>Solanoideae</taxon>
        <taxon>Capsiceae</taxon>
        <taxon>Capsicum</taxon>
    </lineage>
</organism>
<protein>
    <recommendedName>
        <fullName evidence="4">Ubiquitin-like protease family profile domain-containing protein</fullName>
    </recommendedName>
</protein>
<dbReference type="InterPro" id="IPR038765">
    <property type="entry name" value="Papain-like_cys_pep_sf"/>
</dbReference>
<dbReference type="SUPFAM" id="SSF54001">
    <property type="entry name" value="Cysteine proteinases"/>
    <property type="match status" value="1"/>
</dbReference>
<dbReference type="GO" id="GO:0006508">
    <property type="term" value="P:proteolysis"/>
    <property type="evidence" value="ECO:0007669"/>
    <property type="project" value="UniProtKB-KW"/>
</dbReference>
<name>A0A2G2VN27_CAPBA</name>
<feature type="domain" description="Ubiquitin-like protease family profile" evidence="4">
    <location>
        <begin position="14"/>
        <end position="64"/>
    </location>
</feature>
<dbReference type="GO" id="GO:0008234">
    <property type="term" value="F:cysteine-type peptidase activity"/>
    <property type="evidence" value="ECO:0007669"/>
    <property type="project" value="InterPro"/>
</dbReference>
<dbReference type="Pfam" id="PF02902">
    <property type="entry name" value="Peptidase_C48"/>
    <property type="match status" value="1"/>
</dbReference>
<keyword evidence="3" id="KW-0378">Hydrolase</keyword>
<keyword evidence="2" id="KW-0645">Protease</keyword>